<dbReference type="STRING" id="1081105.A0A167BFT4"/>
<evidence type="ECO:0008006" key="5">
    <source>
        <dbReference type="Google" id="ProtNLM"/>
    </source>
</evidence>
<evidence type="ECO:0000313" key="3">
    <source>
        <dbReference type="EMBL" id="OAA39996.1"/>
    </source>
</evidence>
<dbReference type="EMBL" id="AZHC01000020">
    <property type="protein sequence ID" value="OAA39996.1"/>
    <property type="molecule type" value="Genomic_DNA"/>
</dbReference>
<dbReference type="Gene3D" id="4.10.240.10">
    <property type="entry name" value="Zn(2)-C6 fungal-type DNA-binding domain"/>
    <property type="match status" value="1"/>
</dbReference>
<dbReference type="GO" id="GO:0000981">
    <property type="term" value="F:DNA-binding transcription factor activity, RNA polymerase II-specific"/>
    <property type="evidence" value="ECO:0007669"/>
    <property type="project" value="InterPro"/>
</dbReference>
<dbReference type="InterPro" id="IPR052400">
    <property type="entry name" value="Zn2-C6_fungal_TF"/>
</dbReference>
<keyword evidence="1" id="KW-0539">Nucleus</keyword>
<gene>
    <name evidence="3" type="ORF">NOR_05990</name>
</gene>
<comment type="caution">
    <text evidence="3">The sequence shown here is derived from an EMBL/GenBank/DDBJ whole genome shotgun (WGS) entry which is preliminary data.</text>
</comment>
<dbReference type="SUPFAM" id="SSF57701">
    <property type="entry name" value="Zn2/Cys6 DNA-binding domain"/>
    <property type="match status" value="1"/>
</dbReference>
<evidence type="ECO:0000313" key="4">
    <source>
        <dbReference type="Proteomes" id="UP000243498"/>
    </source>
</evidence>
<dbReference type="OMA" id="PWVARYM"/>
<dbReference type="Proteomes" id="UP000243498">
    <property type="component" value="Unassembled WGS sequence"/>
</dbReference>
<dbReference type="OrthoDB" id="5295362at2759"/>
<accession>A0A167BFT4</accession>
<name>A0A167BFT4_METRR</name>
<dbReference type="CDD" id="cd00067">
    <property type="entry name" value="GAL4"/>
    <property type="match status" value="1"/>
</dbReference>
<dbReference type="GO" id="GO:0008270">
    <property type="term" value="F:zinc ion binding"/>
    <property type="evidence" value="ECO:0007669"/>
    <property type="project" value="InterPro"/>
</dbReference>
<proteinExistence type="predicted"/>
<dbReference type="PANTHER" id="PTHR47657:SF14">
    <property type="entry name" value="ZN(2)-C6 FUNGAL-TYPE DOMAIN-CONTAINING PROTEIN"/>
    <property type="match status" value="1"/>
</dbReference>
<feature type="compositionally biased region" description="Basic and acidic residues" evidence="2">
    <location>
        <begin position="31"/>
        <end position="44"/>
    </location>
</feature>
<organism evidence="3 4">
    <name type="scientific">Metarhizium rileyi (strain RCEF 4871)</name>
    <name type="common">Nomuraea rileyi</name>
    <dbReference type="NCBI Taxonomy" id="1649241"/>
    <lineage>
        <taxon>Eukaryota</taxon>
        <taxon>Fungi</taxon>
        <taxon>Dikarya</taxon>
        <taxon>Ascomycota</taxon>
        <taxon>Pezizomycotina</taxon>
        <taxon>Sordariomycetes</taxon>
        <taxon>Hypocreomycetidae</taxon>
        <taxon>Hypocreales</taxon>
        <taxon>Clavicipitaceae</taxon>
        <taxon>Metarhizium</taxon>
    </lineage>
</organism>
<feature type="region of interest" description="Disordered" evidence="2">
    <location>
        <begin position="1"/>
        <end position="44"/>
    </location>
</feature>
<reference evidence="3 4" key="1">
    <citation type="journal article" date="2016" name="Genome Biol. Evol.">
        <title>Divergent and convergent evolution of fungal pathogenicity.</title>
        <authorList>
            <person name="Shang Y."/>
            <person name="Xiao G."/>
            <person name="Zheng P."/>
            <person name="Cen K."/>
            <person name="Zhan S."/>
            <person name="Wang C."/>
        </authorList>
    </citation>
    <scope>NUCLEOTIDE SEQUENCE [LARGE SCALE GENOMIC DNA]</scope>
    <source>
        <strain evidence="3 4">RCEF 4871</strain>
    </source>
</reference>
<dbReference type="AlphaFoldDB" id="A0A167BFT4"/>
<dbReference type="InterPro" id="IPR001138">
    <property type="entry name" value="Zn2Cys6_DnaBD"/>
</dbReference>
<evidence type="ECO:0000256" key="2">
    <source>
        <dbReference type="SAM" id="MobiDB-lite"/>
    </source>
</evidence>
<evidence type="ECO:0000256" key="1">
    <source>
        <dbReference type="ARBA" id="ARBA00023242"/>
    </source>
</evidence>
<sequence length="599" mass="66745">MSWRSRPQCPPASKIRQSFGHEGPMKSPETGARDASSKEKRHVDQAKTLLRAPKWSVVAKNSSLQCDEVRPVCSRCNKRNHQCFYDAAKRDSVGESVSEAAEEDAASQPLMLQVLDPGCLEIPDLSPSCSPWSDNIYATDSTTTGSLSPYVLANQVEQFQVSRMRGALSSQELELLSHYITHTSRAIPFDQEDLYALHVGIPNLAFGNEALMASMLALSAACKSHDIIKLPLDPLDRLDEIRDLLNLADRHHRTSLHHIRVAVHDTQQYDPVLANAALMVLYGSSSHCVRVTLAQIAKRHGVVLEDELLPKHSQWITLIRAAHTVLTGLLNRQSECQDDFFDGSYLAASEAPVITAPVLPLHEVYSPQFPSIEGTKRFMYSIVSATYRSALDKLAAKVQSTHSQFSSDAGCSVQACSASHQMLEYVYDAVFTGKVTAVSSDSDFVHLSRLHGVSPWLRSYLGRVTSSAASKPLHRTIMAFLNRVPLEYLHLVQSMLDRIPVTGHASRISWNHSMSPPATYTSLAMDIFAHWLILVMLLDGVWWIGSVGEWELGRILSFAETQSWGRESTEPGDKWWPESMYNVKKELAEHMERTGQWEA</sequence>
<dbReference type="InterPro" id="IPR036864">
    <property type="entry name" value="Zn2-C6_fun-type_DNA-bd_sf"/>
</dbReference>
<protein>
    <recommendedName>
        <fullName evidence="5">Zn(2)-C6 fungal-type domain-containing protein</fullName>
    </recommendedName>
</protein>
<keyword evidence="4" id="KW-1185">Reference proteome</keyword>
<dbReference type="PANTHER" id="PTHR47657">
    <property type="entry name" value="STEROL REGULATORY ELEMENT-BINDING PROTEIN ECM22"/>
    <property type="match status" value="1"/>
</dbReference>